<protein>
    <recommendedName>
        <fullName evidence="7">C3H1-type domain-containing protein</fullName>
    </recommendedName>
</protein>
<dbReference type="Gene3D" id="4.10.1000.10">
    <property type="entry name" value="Zinc finger, CCCH-type"/>
    <property type="match status" value="2"/>
</dbReference>
<keyword evidence="2" id="KW-0677">Repeat</keyword>
<keyword evidence="9" id="KW-1185">Reference proteome</keyword>
<evidence type="ECO:0000256" key="4">
    <source>
        <dbReference type="ARBA" id="ARBA00022833"/>
    </source>
</evidence>
<dbReference type="Proteomes" id="UP001381693">
    <property type="component" value="Unassembled WGS sequence"/>
</dbReference>
<feature type="region of interest" description="Disordered" evidence="6">
    <location>
        <begin position="1"/>
        <end position="68"/>
    </location>
</feature>
<dbReference type="PANTHER" id="PTHR12547:SF18">
    <property type="entry name" value="PROTEIN TIS11"/>
    <property type="match status" value="1"/>
</dbReference>
<dbReference type="InterPro" id="IPR000571">
    <property type="entry name" value="Znf_CCCH"/>
</dbReference>
<dbReference type="PROSITE" id="PS50103">
    <property type="entry name" value="ZF_C3H1"/>
    <property type="match status" value="2"/>
</dbReference>
<sequence length="451" mass="50858">MRDDRNLVSVGKAHSPSTKRRRGRRNHKSNGLHVNIQTYNNVPAEKARKSHKEMKPRKRRTSSTEEKEKHLLTNLFKFENSEIGSANINPLTKQTIPEVYPHWISRERTECLKISRDIQNGTNFSHCLQVNQTATSCTLSDDMAVAQRLQPLMKKSSEEKRDEDKENEVLNLEEVKVADVLKSVLAKEYKAIPARPSNPLRYKTELCRAHDENGFCRFGQFCTFAHGTDELRAIARHHKYKTELCRSYHTVGYCQYGTRCHFVHDQDDGASKAASGKALASQLNSTGLLPTNKPAPAADIQSNYCEMYKNLLPSAIQNVGEESDSPLSFSKEGLDLLKREDTSFMDFLLNSRDSTTSGCEYSFTKAKYDFLSTDKVFGSKATQNVTDHSQVYSLSPTVWSPCPSPSTTNESWWIDIDYLKMRSSSSIANSVMGSFSPTKETHVSPGVSSLF</sequence>
<dbReference type="FunFam" id="4.10.1000.10:FF:000002">
    <property type="entry name" value="Zinc finger protein 36, C3H1 type-like 1"/>
    <property type="match status" value="1"/>
</dbReference>
<dbReference type="InterPro" id="IPR036855">
    <property type="entry name" value="Znf_CCCH_sf"/>
</dbReference>
<name>A0AAN8XN13_HALRR</name>
<dbReference type="SUPFAM" id="SSF90229">
    <property type="entry name" value="CCCH zinc finger"/>
    <property type="match status" value="2"/>
</dbReference>
<dbReference type="PANTHER" id="PTHR12547">
    <property type="entry name" value="CCCH ZINC FINGER/TIS11-RELATED"/>
    <property type="match status" value="1"/>
</dbReference>
<dbReference type="GO" id="GO:0003729">
    <property type="term" value="F:mRNA binding"/>
    <property type="evidence" value="ECO:0007669"/>
    <property type="project" value="InterPro"/>
</dbReference>
<keyword evidence="1 5" id="KW-0479">Metal-binding</keyword>
<feature type="domain" description="C3H1-type" evidence="7">
    <location>
        <begin position="239"/>
        <end position="267"/>
    </location>
</feature>
<feature type="compositionally biased region" description="Basic residues" evidence="6">
    <location>
        <begin position="48"/>
        <end position="61"/>
    </location>
</feature>
<feature type="domain" description="C3H1-type" evidence="7">
    <location>
        <begin position="201"/>
        <end position="229"/>
    </location>
</feature>
<keyword evidence="4 5" id="KW-0862">Zinc</keyword>
<dbReference type="AlphaFoldDB" id="A0AAN8XN13"/>
<dbReference type="GO" id="GO:0008270">
    <property type="term" value="F:zinc ion binding"/>
    <property type="evidence" value="ECO:0007669"/>
    <property type="project" value="UniProtKB-KW"/>
</dbReference>
<gene>
    <name evidence="8" type="ORF">SK128_007565</name>
</gene>
<evidence type="ECO:0000256" key="2">
    <source>
        <dbReference type="ARBA" id="ARBA00022737"/>
    </source>
</evidence>
<dbReference type="FunFam" id="4.10.1000.10:FF:000001">
    <property type="entry name" value="zinc finger CCCH domain-containing protein 15-like"/>
    <property type="match status" value="1"/>
</dbReference>
<dbReference type="SMART" id="SM00356">
    <property type="entry name" value="ZnF_C3H1"/>
    <property type="match status" value="2"/>
</dbReference>
<dbReference type="Pfam" id="PF00642">
    <property type="entry name" value="zf-CCCH"/>
    <property type="match status" value="2"/>
</dbReference>
<evidence type="ECO:0000256" key="1">
    <source>
        <dbReference type="ARBA" id="ARBA00022723"/>
    </source>
</evidence>
<evidence type="ECO:0000256" key="5">
    <source>
        <dbReference type="PROSITE-ProRule" id="PRU00723"/>
    </source>
</evidence>
<evidence type="ECO:0000256" key="6">
    <source>
        <dbReference type="SAM" id="MobiDB-lite"/>
    </source>
</evidence>
<reference evidence="8 9" key="1">
    <citation type="submission" date="2023-11" db="EMBL/GenBank/DDBJ databases">
        <title>Halocaridina rubra genome assembly.</title>
        <authorList>
            <person name="Smith C."/>
        </authorList>
    </citation>
    <scope>NUCLEOTIDE SEQUENCE [LARGE SCALE GENOMIC DNA]</scope>
    <source>
        <strain evidence="8">EP-1</strain>
        <tissue evidence="8">Whole</tissue>
    </source>
</reference>
<feature type="zinc finger region" description="C3H1-type" evidence="5">
    <location>
        <begin position="201"/>
        <end position="229"/>
    </location>
</feature>
<evidence type="ECO:0000313" key="8">
    <source>
        <dbReference type="EMBL" id="KAK7081170.1"/>
    </source>
</evidence>
<comment type="caution">
    <text evidence="8">The sequence shown here is derived from an EMBL/GenBank/DDBJ whole genome shotgun (WGS) entry which is preliminary data.</text>
</comment>
<evidence type="ECO:0000259" key="7">
    <source>
        <dbReference type="PROSITE" id="PS50103"/>
    </source>
</evidence>
<feature type="zinc finger region" description="C3H1-type" evidence="5">
    <location>
        <begin position="239"/>
        <end position="267"/>
    </location>
</feature>
<dbReference type="InterPro" id="IPR045877">
    <property type="entry name" value="ZFP36-like"/>
</dbReference>
<feature type="compositionally biased region" description="Basic residues" evidence="6">
    <location>
        <begin position="17"/>
        <end position="30"/>
    </location>
</feature>
<organism evidence="8 9">
    <name type="scientific">Halocaridina rubra</name>
    <name type="common">Hawaiian red shrimp</name>
    <dbReference type="NCBI Taxonomy" id="373956"/>
    <lineage>
        <taxon>Eukaryota</taxon>
        <taxon>Metazoa</taxon>
        <taxon>Ecdysozoa</taxon>
        <taxon>Arthropoda</taxon>
        <taxon>Crustacea</taxon>
        <taxon>Multicrustacea</taxon>
        <taxon>Malacostraca</taxon>
        <taxon>Eumalacostraca</taxon>
        <taxon>Eucarida</taxon>
        <taxon>Decapoda</taxon>
        <taxon>Pleocyemata</taxon>
        <taxon>Caridea</taxon>
        <taxon>Atyoidea</taxon>
        <taxon>Atyidae</taxon>
        <taxon>Halocaridina</taxon>
    </lineage>
</organism>
<accession>A0AAN8XN13</accession>
<dbReference type="EMBL" id="JAXCGZ010005688">
    <property type="protein sequence ID" value="KAK7081170.1"/>
    <property type="molecule type" value="Genomic_DNA"/>
</dbReference>
<keyword evidence="3 5" id="KW-0863">Zinc-finger</keyword>
<proteinExistence type="predicted"/>
<evidence type="ECO:0000313" key="9">
    <source>
        <dbReference type="Proteomes" id="UP001381693"/>
    </source>
</evidence>
<evidence type="ECO:0000256" key="3">
    <source>
        <dbReference type="ARBA" id="ARBA00022771"/>
    </source>
</evidence>